<gene>
    <name evidence="2" type="ORF">GMPD_36040</name>
    <name evidence="3" type="ORF">M1B72_11305</name>
</gene>
<protein>
    <submittedName>
        <fullName evidence="3">DUF2844 domain-containing protein</fullName>
    </submittedName>
</protein>
<evidence type="ECO:0000313" key="2">
    <source>
        <dbReference type="EMBL" id="GFO65685.1"/>
    </source>
</evidence>
<keyword evidence="5" id="KW-1185">Reference proteome</keyword>
<dbReference type="RefSeq" id="WP_183350008.1">
    <property type="nucleotide sequence ID" value="NZ_BLXY01000011.1"/>
</dbReference>
<evidence type="ECO:0000313" key="3">
    <source>
        <dbReference type="EMBL" id="UPU34041.1"/>
    </source>
</evidence>
<dbReference type="EMBL" id="BLXY01000011">
    <property type="protein sequence ID" value="GFO65685.1"/>
    <property type="molecule type" value="Genomic_DNA"/>
</dbReference>
<feature type="signal peptide" evidence="1">
    <location>
        <begin position="1"/>
        <end position="25"/>
    </location>
</feature>
<reference evidence="4" key="1">
    <citation type="submission" date="2020-06" db="EMBL/GenBank/DDBJ databases">
        <title>Draft genomic sequecing of Geomonas sp. Red736.</title>
        <authorList>
            <person name="Itoh H."/>
            <person name="Xu Z.X."/>
            <person name="Ushijima N."/>
            <person name="Masuda Y."/>
            <person name="Shiratori Y."/>
            <person name="Senoo K."/>
        </authorList>
    </citation>
    <scope>NUCLEOTIDE SEQUENCE [LARGE SCALE GENOMIC DNA]</scope>
    <source>
        <strain evidence="4">Red736</strain>
    </source>
</reference>
<dbReference type="AlphaFoldDB" id="A0A6V8MZK2"/>
<dbReference type="Proteomes" id="UP000831485">
    <property type="component" value="Chromosome"/>
</dbReference>
<dbReference type="Pfam" id="PF11005">
    <property type="entry name" value="DUF2844"/>
    <property type="match status" value="1"/>
</dbReference>
<evidence type="ECO:0000313" key="4">
    <source>
        <dbReference type="Proteomes" id="UP000568888"/>
    </source>
</evidence>
<organism evidence="2 4">
    <name type="scientific">Geomonas paludis</name>
    <dbReference type="NCBI Taxonomy" id="2740185"/>
    <lineage>
        <taxon>Bacteria</taxon>
        <taxon>Pseudomonadati</taxon>
        <taxon>Thermodesulfobacteriota</taxon>
        <taxon>Desulfuromonadia</taxon>
        <taxon>Geobacterales</taxon>
        <taxon>Geobacteraceae</taxon>
        <taxon>Geomonas</taxon>
    </lineage>
</organism>
<reference evidence="2" key="2">
    <citation type="journal article" date="2021" name="Int. J. Syst. Evol. Microbiol.">
        <title>Geomonas silvestris sp. nov., Geomonas paludis sp. nov. and Geomonas limicola sp. nov., isolated from terrestrial environments, and emended description of the genus Geomonas.</title>
        <authorList>
            <person name="Itoh H."/>
            <person name="Xu Z."/>
            <person name="Masuda Y."/>
            <person name="Ushijima N."/>
            <person name="Hayakawa C."/>
            <person name="Shiratori Y."/>
            <person name="Senoo K."/>
        </authorList>
    </citation>
    <scope>NUCLEOTIDE SEQUENCE</scope>
    <source>
        <strain evidence="2">Red736</strain>
    </source>
</reference>
<dbReference type="EMBL" id="CP096574">
    <property type="protein sequence ID" value="UPU34041.1"/>
    <property type="molecule type" value="Genomic_DNA"/>
</dbReference>
<proteinExistence type="predicted"/>
<keyword evidence="1" id="KW-0732">Signal</keyword>
<sequence>MMLRLWLISLCLALVISFRCGVAEATLGEPADTIARDTRKFSGVLQKSLVRPRYRVQSIASGITATTVREYVSPSGVVFAVAWNGLVHPDLQVLLGNYHQDYRKALASAVREPGRRGTKVTTERLVVQTWGHMRNLQGRAYLPELLPEGVSVDEIR</sequence>
<name>A0A6V8MZK2_9BACT</name>
<accession>A0A6V8MZK2</accession>
<evidence type="ECO:0000256" key="1">
    <source>
        <dbReference type="SAM" id="SignalP"/>
    </source>
</evidence>
<dbReference type="InterPro" id="IPR021267">
    <property type="entry name" value="DUF2844"/>
</dbReference>
<evidence type="ECO:0000313" key="5">
    <source>
        <dbReference type="Proteomes" id="UP000831485"/>
    </source>
</evidence>
<feature type="chain" id="PRO_5028211721" evidence="1">
    <location>
        <begin position="26"/>
        <end position="156"/>
    </location>
</feature>
<reference evidence="3" key="3">
    <citation type="submission" date="2022-04" db="EMBL/GenBank/DDBJ databases">
        <authorList>
            <person name="Liu G."/>
        </authorList>
    </citation>
    <scope>NUCLEOTIDE SEQUENCE</scope>
    <source>
        <strain evidence="3">RG22</strain>
    </source>
</reference>
<dbReference type="Proteomes" id="UP000568888">
    <property type="component" value="Unassembled WGS sequence"/>
</dbReference>